<dbReference type="Pfam" id="PF03732">
    <property type="entry name" value="Retrotrans_gag"/>
    <property type="match status" value="1"/>
</dbReference>
<protein>
    <recommendedName>
        <fullName evidence="2">Retrotransposon gag domain-containing protein</fullName>
    </recommendedName>
</protein>
<evidence type="ECO:0000313" key="3">
    <source>
        <dbReference type="EMBL" id="KAK3014386.1"/>
    </source>
</evidence>
<feature type="compositionally biased region" description="Basic residues" evidence="1">
    <location>
        <begin position="152"/>
        <end position="162"/>
    </location>
</feature>
<dbReference type="AlphaFoldDB" id="A0AA89AWV6"/>
<name>A0AA89AWV6_9ASTE</name>
<feature type="domain" description="Retrotransposon gag" evidence="2">
    <location>
        <begin position="39"/>
        <end position="105"/>
    </location>
</feature>
<reference evidence="3" key="1">
    <citation type="submission" date="2022-12" db="EMBL/GenBank/DDBJ databases">
        <title>Draft genome assemblies for two species of Escallonia (Escalloniales).</title>
        <authorList>
            <person name="Chanderbali A."/>
            <person name="Dervinis C."/>
            <person name="Anghel I."/>
            <person name="Soltis D."/>
            <person name="Soltis P."/>
            <person name="Zapata F."/>
        </authorList>
    </citation>
    <scope>NUCLEOTIDE SEQUENCE</scope>
    <source>
        <strain evidence="3">UCBG64.0493</strain>
        <tissue evidence="3">Leaf</tissue>
    </source>
</reference>
<proteinExistence type="predicted"/>
<accession>A0AA89AWV6</accession>
<organism evidence="3 4">
    <name type="scientific">Escallonia herrerae</name>
    <dbReference type="NCBI Taxonomy" id="1293975"/>
    <lineage>
        <taxon>Eukaryota</taxon>
        <taxon>Viridiplantae</taxon>
        <taxon>Streptophyta</taxon>
        <taxon>Embryophyta</taxon>
        <taxon>Tracheophyta</taxon>
        <taxon>Spermatophyta</taxon>
        <taxon>Magnoliopsida</taxon>
        <taxon>eudicotyledons</taxon>
        <taxon>Gunneridae</taxon>
        <taxon>Pentapetalae</taxon>
        <taxon>asterids</taxon>
        <taxon>campanulids</taxon>
        <taxon>Escalloniales</taxon>
        <taxon>Escalloniaceae</taxon>
        <taxon>Escallonia</taxon>
    </lineage>
</organism>
<evidence type="ECO:0000259" key="2">
    <source>
        <dbReference type="Pfam" id="PF03732"/>
    </source>
</evidence>
<sequence length="173" mass="20051">MGAPKFEGSTDLMDVKNWIQGIKKVFTRVGCLEAEKVTYATFMLEKNAYSWWLMEQQKHEENREPYTWEKLKEAFKEKYQPKSVRLQKKMDFIKLEHGNKSLAEYQMPHALGVVEAALELVRGKPIRYPYDHCLLHAVSRRGKPQRRVAIRRRRASWGRQRRVAGGMGGGGGG</sequence>
<evidence type="ECO:0000313" key="4">
    <source>
        <dbReference type="Proteomes" id="UP001188597"/>
    </source>
</evidence>
<feature type="region of interest" description="Disordered" evidence="1">
    <location>
        <begin position="152"/>
        <end position="173"/>
    </location>
</feature>
<comment type="caution">
    <text evidence="3">The sequence shown here is derived from an EMBL/GenBank/DDBJ whole genome shotgun (WGS) entry which is preliminary data.</text>
</comment>
<dbReference type="InterPro" id="IPR005162">
    <property type="entry name" value="Retrotrans_gag_dom"/>
</dbReference>
<dbReference type="Proteomes" id="UP001188597">
    <property type="component" value="Unassembled WGS sequence"/>
</dbReference>
<dbReference type="EMBL" id="JAVXUP010001226">
    <property type="protein sequence ID" value="KAK3014386.1"/>
    <property type="molecule type" value="Genomic_DNA"/>
</dbReference>
<evidence type="ECO:0000256" key="1">
    <source>
        <dbReference type="SAM" id="MobiDB-lite"/>
    </source>
</evidence>
<keyword evidence="4" id="KW-1185">Reference proteome</keyword>
<gene>
    <name evidence="3" type="ORF">RJ639_010163</name>
</gene>